<keyword evidence="1" id="KW-1133">Transmembrane helix</keyword>
<keyword evidence="3" id="KW-1185">Reference proteome</keyword>
<dbReference type="EMBL" id="UYWW01000003">
    <property type="protein sequence ID" value="VDM06646.1"/>
    <property type="molecule type" value="Genomic_DNA"/>
</dbReference>
<dbReference type="PROSITE" id="PS51257">
    <property type="entry name" value="PROKAR_LIPOPROTEIN"/>
    <property type="match status" value="1"/>
</dbReference>
<dbReference type="Proteomes" id="UP000270924">
    <property type="component" value="Unassembled WGS sequence"/>
</dbReference>
<feature type="transmembrane region" description="Helical" evidence="1">
    <location>
        <begin position="24"/>
        <end position="44"/>
    </location>
</feature>
<keyword evidence="1" id="KW-0472">Membrane</keyword>
<evidence type="ECO:0000313" key="3">
    <source>
        <dbReference type="Proteomes" id="UP000270924"/>
    </source>
</evidence>
<gene>
    <name evidence="2" type="ORF">WBA_LOCUS32</name>
</gene>
<dbReference type="InParanoid" id="A0A3P7DJ91"/>
<organism evidence="2 3">
    <name type="scientific">Wuchereria bancrofti</name>
    <dbReference type="NCBI Taxonomy" id="6293"/>
    <lineage>
        <taxon>Eukaryota</taxon>
        <taxon>Metazoa</taxon>
        <taxon>Ecdysozoa</taxon>
        <taxon>Nematoda</taxon>
        <taxon>Chromadorea</taxon>
        <taxon>Rhabditida</taxon>
        <taxon>Spirurina</taxon>
        <taxon>Spiruromorpha</taxon>
        <taxon>Filarioidea</taxon>
        <taxon>Onchocercidae</taxon>
        <taxon>Wuchereria</taxon>
    </lineage>
</organism>
<reference evidence="2 3" key="1">
    <citation type="submission" date="2018-11" db="EMBL/GenBank/DDBJ databases">
        <authorList>
            <consortium name="Pathogen Informatics"/>
        </authorList>
    </citation>
    <scope>NUCLEOTIDE SEQUENCE [LARGE SCALE GENOMIC DNA]</scope>
</reference>
<evidence type="ECO:0000313" key="2">
    <source>
        <dbReference type="EMBL" id="VDM06646.1"/>
    </source>
</evidence>
<dbReference type="AlphaFoldDB" id="A0A3P7DJ91"/>
<protein>
    <submittedName>
        <fullName evidence="2">Uncharacterized protein</fullName>
    </submittedName>
</protein>
<proteinExistence type="predicted"/>
<name>A0A3P7DJ91_WUCBA</name>
<sequence>MTKLNEGVFTFIFVFLNHRRYHDLSNPIALFSSCTVVIIFQYMYRVLNMINFCSCSAVILSGPHPNFSQFFHKCRASQSYHHYLSPLRQWATRSTNAKFLIFNLF</sequence>
<accession>A0A3P7DJ91</accession>
<evidence type="ECO:0000256" key="1">
    <source>
        <dbReference type="SAM" id="Phobius"/>
    </source>
</evidence>
<keyword evidence="1" id="KW-0812">Transmembrane</keyword>